<dbReference type="AlphaFoldDB" id="A0AAW8E694"/>
<gene>
    <name evidence="2" type="ORF">J2W25_005915</name>
</gene>
<keyword evidence="1" id="KW-1133">Transmembrane helix</keyword>
<feature type="transmembrane region" description="Helical" evidence="1">
    <location>
        <begin position="89"/>
        <end position="116"/>
    </location>
</feature>
<evidence type="ECO:0000313" key="2">
    <source>
        <dbReference type="EMBL" id="MDP9926866.1"/>
    </source>
</evidence>
<comment type="caution">
    <text evidence="2">The sequence shown here is derived from an EMBL/GenBank/DDBJ whole genome shotgun (WGS) entry which is preliminary data.</text>
</comment>
<keyword evidence="1" id="KW-0812">Transmembrane</keyword>
<sequence>MINAKTAFCPAPSTVPRLNSAKTGPSQALRVHQLMNNFPAFGFLLAFAAVALSLGALVIIGCLVVAAMYPRGHPSADRLRTFAVRLPRLVARSIMLFDGLAFIFILTMFAVLTFVFS</sequence>
<evidence type="ECO:0000313" key="3">
    <source>
        <dbReference type="Proteomes" id="UP001244295"/>
    </source>
</evidence>
<protein>
    <recommendedName>
        <fullName evidence="4">Transmembrane protein</fullName>
    </recommendedName>
</protein>
<name>A0AAW8E694_9BURK</name>
<keyword evidence="1" id="KW-0472">Membrane</keyword>
<organism evidence="2 3">
    <name type="scientific">Variovorax boronicumulans</name>
    <dbReference type="NCBI Taxonomy" id="436515"/>
    <lineage>
        <taxon>Bacteria</taxon>
        <taxon>Pseudomonadati</taxon>
        <taxon>Pseudomonadota</taxon>
        <taxon>Betaproteobacteria</taxon>
        <taxon>Burkholderiales</taxon>
        <taxon>Comamonadaceae</taxon>
        <taxon>Variovorax</taxon>
    </lineage>
</organism>
<reference evidence="2" key="1">
    <citation type="submission" date="2023-07" db="EMBL/GenBank/DDBJ databases">
        <title>Sorghum-associated microbial communities from plants grown in Nebraska, USA.</title>
        <authorList>
            <person name="Schachtman D."/>
        </authorList>
    </citation>
    <scope>NUCLEOTIDE SEQUENCE</scope>
    <source>
        <strain evidence="2">DS2795</strain>
    </source>
</reference>
<feature type="transmembrane region" description="Helical" evidence="1">
    <location>
        <begin position="40"/>
        <end position="69"/>
    </location>
</feature>
<dbReference type="RefSeq" id="WP_307638437.1">
    <property type="nucleotide sequence ID" value="NZ_JAUSRR010000012.1"/>
</dbReference>
<evidence type="ECO:0000256" key="1">
    <source>
        <dbReference type="SAM" id="Phobius"/>
    </source>
</evidence>
<accession>A0AAW8E694</accession>
<dbReference type="EMBL" id="JAUSRR010000012">
    <property type="protein sequence ID" value="MDP9926866.1"/>
    <property type="molecule type" value="Genomic_DNA"/>
</dbReference>
<dbReference type="Proteomes" id="UP001244295">
    <property type="component" value="Unassembled WGS sequence"/>
</dbReference>
<evidence type="ECO:0008006" key="4">
    <source>
        <dbReference type="Google" id="ProtNLM"/>
    </source>
</evidence>
<proteinExistence type="predicted"/>